<sequence>MFTAALSRPSATTTFLLPSAAEAANAFTGILPPQSTGTGAFQLADTRLVRSPTGGVKLAATRDNPFAWYDALYPTPLSGLASPSAGYPITGTAQVLLK</sequence>
<feature type="signal peptide" evidence="1">
    <location>
        <begin position="1"/>
        <end position="23"/>
    </location>
</feature>
<gene>
    <name evidence="2" type="ORF">DFR49_0509</name>
</gene>
<dbReference type="Proteomes" id="UP000266568">
    <property type="component" value="Unassembled WGS sequence"/>
</dbReference>
<organism evidence="2 3">
    <name type="scientific">Hephaestia caeni</name>
    <dbReference type="NCBI Taxonomy" id="645617"/>
    <lineage>
        <taxon>Bacteria</taxon>
        <taxon>Pseudomonadati</taxon>
        <taxon>Pseudomonadota</taxon>
        <taxon>Alphaproteobacteria</taxon>
        <taxon>Sphingomonadales</taxon>
        <taxon>Sphingomonadaceae</taxon>
        <taxon>Hephaestia</taxon>
    </lineage>
</organism>
<dbReference type="EMBL" id="QXDC01000002">
    <property type="protein sequence ID" value="RIA45980.1"/>
    <property type="molecule type" value="Genomic_DNA"/>
</dbReference>
<dbReference type="Gene3D" id="3.40.190.10">
    <property type="entry name" value="Periplasmic binding protein-like II"/>
    <property type="match status" value="1"/>
</dbReference>
<dbReference type="AlphaFoldDB" id="A0A397P8U3"/>
<comment type="caution">
    <text evidence="2">The sequence shown here is derived from an EMBL/GenBank/DDBJ whole genome shotgun (WGS) entry which is preliminary data.</text>
</comment>
<reference evidence="2 3" key="1">
    <citation type="submission" date="2018-08" db="EMBL/GenBank/DDBJ databases">
        <title>Genomic Encyclopedia of Type Strains, Phase IV (KMG-IV): sequencing the most valuable type-strain genomes for metagenomic binning, comparative biology and taxonomic classification.</title>
        <authorList>
            <person name="Goeker M."/>
        </authorList>
    </citation>
    <scope>NUCLEOTIDE SEQUENCE [LARGE SCALE GENOMIC DNA]</scope>
    <source>
        <strain evidence="2 3">DSM 25527</strain>
    </source>
</reference>
<protein>
    <submittedName>
        <fullName evidence="2">Uncharacterized protein</fullName>
    </submittedName>
</protein>
<evidence type="ECO:0000256" key="1">
    <source>
        <dbReference type="SAM" id="SignalP"/>
    </source>
</evidence>
<evidence type="ECO:0000313" key="2">
    <source>
        <dbReference type="EMBL" id="RIA45980.1"/>
    </source>
</evidence>
<dbReference type="OrthoDB" id="9801510at2"/>
<keyword evidence="3" id="KW-1185">Reference proteome</keyword>
<proteinExistence type="predicted"/>
<dbReference type="RefSeq" id="WP_004211587.1">
    <property type="nucleotide sequence ID" value="NZ_QXDC01000002.1"/>
</dbReference>
<keyword evidence="1" id="KW-0732">Signal</keyword>
<accession>A0A397P8U3</accession>
<feature type="chain" id="PRO_5017328003" evidence="1">
    <location>
        <begin position="24"/>
        <end position="98"/>
    </location>
</feature>
<name>A0A397P8U3_9SPHN</name>
<evidence type="ECO:0000313" key="3">
    <source>
        <dbReference type="Proteomes" id="UP000266568"/>
    </source>
</evidence>